<accession>A0AA39Z9J1</accession>
<dbReference type="Pfam" id="PF23397">
    <property type="entry name" value="DUF7104"/>
    <property type="match status" value="7"/>
</dbReference>
<dbReference type="PANTHER" id="PTHR24148">
    <property type="entry name" value="ANKYRIN REPEAT DOMAIN-CONTAINING PROTEIN 39 HOMOLOG-RELATED"/>
    <property type="match status" value="1"/>
</dbReference>
<feature type="domain" description="Heterokaryon incompatibility" evidence="2">
    <location>
        <begin position="73"/>
        <end position="204"/>
    </location>
</feature>
<dbReference type="InterPro" id="IPR010730">
    <property type="entry name" value="HET"/>
</dbReference>
<dbReference type="AlphaFoldDB" id="A0AA39Z9J1"/>
<feature type="compositionally biased region" description="Basic and acidic residues" evidence="1">
    <location>
        <begin position="436"/>
        <end position="447"/>
    </location>
</feature>
<organism evidence="3 4">
    <name type="scientific">Cercophora samala</name>
    <dbReference type="NCBI Taxonomy" id="330535"/>
    <lineage>
        <taxon>Eukaryota</taxon>
        <taxon>Fungi</taxon>
        <taxon>Dikarya</taxon>
        <taxon>Ascomycota</taxon>
        <taxon>Pezizomycotina</taxon>
        <taxon>Sordariomycetes</taxon>
        <taxon>Sordariomycetidae</taxon>
        <taxon>Sordariales</taxon>
        <taxon>Lasiosphaeriaceae</taxon>
        <taxon>Cercophora</taxon>
    </lineage>
</organism>
<dbReference type="Proteomes" id="UP001174997">
    <property type="component" value="Unassembled WGS sequence"/>
</dbReference>
<dbReference type="Gene3D" id="1.20.5.340">
    <property type="match status" value="3"/>
</dbReference>
<name>A0AA39Z9J1_9PEZI</name>
<evidence type="ECO:0000313" key="3">
    <source>
        <dbReference type="EMBL" id="KAK0666800.1"/>
    </source>
</evidence>
<evidence type="ECO:0000259" key="2">
    <source>
        <dbReference type="Pfam" id="PF06985"/>
    </source>
</evidence>
<dbReference type="InterPro" id="IPR055530">
    <property type="entry name" value="DUF7104"/>
</dbReference>
<gene>
    <name evidence="3" type="ORF">QBC41DRAFT_280216</name>
</gene>
<evidence type="ECO:0000313" key="4">
    <source>
        <dbReference type="Proteomes" id="UP001174997"/>
    </source>
</evidence>
<comment type="caution">
    <text evidence="3">The sequence shown here is derived from an EMBL/GenBank/DDBJ whole genome shotgun (WGS) entry which is preliminary data.</text>
</comment>
<sequence length="783" mass="87358">MPNFTKWKARICRQPKPHPKLQPHDVYSPTPLTSNTTRMIRLLPQREPTTTHIKCDLFTYNLSEKQSGERHVYEALSYVWGTGPRSHSITLNNCAFPVTENLHAALWHLRDRQLERVLWVDAVCINQDDNKEKERQIPLMRTIYAQAGRVIVWLGLPLDGHGDQALRSIRQAGGEGLTVMEDDYTSVTMLLRRDWFRRMWILQEVGVARSVVVMCGSVQIDGHAFCQGLAGMDHLLPVDLHPIIHPVVQLIRGAPYRPKYQLDSRGVFSMGELLDMYRFCRATLQHDKIYALLGLSLDGLDASALQPDYSLPWHEVFQKATAHIFGASCTVKTWPESHTAVITGKCLFLGQITSVDQDNNHGDGQVHVWVHCTTAARSLGYGEHGWDWAIPPFSESVREGDIVCQLQGAARPSIVRLCQDHFTVIKTSAPSVTPGRPDRQSNPSKDHLSHVALTFTIPPGSSNNSYCDEAEQSTELLTITPSYHEDPSTETKRLHDTAALLEDRFVRSLQYNGDMSPALQHLISQGSPKIPISEQLVQSVVECPTGEPLQIMQLLFQKRGDNLPITDNVVRAAAANSRLGYPILQLLFQERGESLPVSEQVVVAAAGNDEKAYQIMSLLFEQRGRGLVISEEAAVAAAGNYWSGHQILRLLFEQRGEDLSISKRVLKTAAGNTRCGYETMKVLFQQRKSLQISDEVVTEAAGNPRHGHDIMCLLFARDNNLVISENVVKAAAGNGGNGYEIMLLLLEKRGRHLPISDEVVKAAQGNTLYRHDIMQLLASAQSV</sequence>
<protein>
    <submittedName>
        <fullName evidence="3">Heterokaryon incompatibility protein</fullName>
    </submittedName>
</protein>
<dbReference type="EMBL" id="JAULSY010000082">
    <property type="protein sequence ID" value="KAK0666800.1"/>
    <property type="molecule type" value="Genomic_DNA"/>
</dbReference>
<feature type="region of interest" description="Disordered" evidence="1">
    <location>
        <begin position="428"/>
        <end position="447"/>
    </location>
</feature>
<dbReference type="Pfam" id="PF06985">
    <property type="entry name" value="HET"/>
    <property type="match status" value="1"/>
</dbReference>
<evidence type="ECO:0000256" key="1">
    <source>
        <dbReference type="SAM" id="MobiDB-lite"/>
    </source>
</evidence>
<reference evidence="3" key="1">
    <citation type="submission" date="2023-06" db="EMBL/GenBank/DDBJ databases">
        <title>Genome-scale phylogeny and comparative genomics of the fungal order Sordariales.</title>
        <authorList>
            <consortium name="Lawrence Berkeley National Laboratory"/>
            <person name="Hensen N."/>
            <person name="Bonometti L."/>
            <person name="Westerberg I."/>
            <person name="Brannstrom I.O."/>
            <person name="Guillou S."/>
            <person name="Cros-Aarteil S."/>
            <person name="Calhoun S."/>
            <person name="Haridas S."/>
            <person name="Kuo A."/>
            <person name="Mondo S."/>
            <person name="Pangilinan J."/>
            <person name="Riley R."/>
            <person name="Labutti K."/>
            <person name="Andreopoulos B."/>
            <person name="Lipzen A."/>
            <person name="Chen C."/>
            <person name="Yanf M."/>
            <person name="Daum C."/>
            <person name="Ng V."/>
            <person name="Clum A."/>
            <person name="Steindorff A."/>
            <person name="Ohm R."/>
            <person name="Martin F."/>
            <person name="Silar P."/>
            <person name="Natvig D."/>
            <person name="Lalanne C."/>
            <person name="Gautier V."/>
            <person name="Ament-Velasquez S.L."/>
            <person name="Kruys A."/>
            <person name="Hutchinson M.I."/>
            <person name="Powell A.J."/>
            <person name="Barry K."/>
            <person name="Miller A.N."/>
            <person name="Grigoriev I.V."/>
            <person name="Debuchy R."/>
            <person name="Gladieux P."/>
            <person name="Thoren M.H."/>
            <person name="Johannesson H."/>
        </authorList>
    </citation>
    <scope>NUCLEOTIDE SEQUENCE</scope>
    <source>
        <strain evidence="3">CBS 307.81</strain>
    </source>
</reference>
<dbReference type="InterPro" id="IPR052895">
    <property type="entry name" value="HetReg/Transcr_Mod"/>
</dbReference>
<proteinExistence type="predicted"/>
<dbReference type="PANTHER" id="PTHR24148:SF78">
    <property type="entry name" value="HETEROKARYON INCOMPATIBILITY DOMAIN-CONTAINING PROTEIN"/>
    <property type="match status" value="1"/>
</dbReference>
<keyword evidence="4" id="KW-1185">Reference proteome</keyword>